<dbReference type="PANTHER" id="PTHR42943:SF2">
    <property type="entry name" value="GLUTATHIONE S-TRANSFERASE KAPPA 1"/>
    <property type="match status" value="1"/>
</dbReference>
<evidence type="ECO:0000313" key="5">
    <source>
        <dbReference type="Proteomes" id="UP000196027"/>
    </source>
</evidence>
<evidence type="ECO:0000313" key="4">
    <source>
        <dbReference type="EMBL" id="ARU58447.1"/>
    </source>
</evidence>
<reference evidence="4 5" key="1">
    <citation type="submission" date="2017-05" db="EMBL/GenBank/DDBJ databases">
        <title>Genomic insights into alkan degradation activity of Oleiphilus messinensis.</title>
        <authorList>
            <person name="Kozyavkin S.A."/>
            <person name="Slesarev A.I."/>
            <person name="Golyshin P.N."/>
            <person name="Korzhenkov A."/>
            <person name="Golyshina O.N."/>
            <person name="Toshchakov S.V."/>
        </authorList>
    </citation>
    <scope>NUCLEOTIDE SEQUENCE [LARGE SCALE GENOMIC DNA]</scope>
    <source>
        <strain evidence="4 5">ME102</strain>
    </source>
</reference>
<dbReference type="SUPFAM" id="SSF52833">
    <property type="entry name" value="Thioredoxin-like"/>
    <property type="match status" value="1"/>
</dbReference>
<dbReference type="EMBL" id="CP021425">
    <property type="protein sequence ID" value="ARU58447.1"/>
    <property type="molecule type" value="Genomic_DNA"/>
</dbReference>
<dbReference type="Proteomes" id="UP000196027">
    <property type="component" value="Chromosome"/>
</dbReference>
<comment type="similarity">
    <text evidence="1">Belongs to the GST superfamily. NadH family.</text>
</comment>
<sequence>MKKVLNFYFDFGSPTAYLAHTQLQRFAETYDLEVVYEPMLLGALLKANNNLPPAAVPAKGRYMLKYDLPRFVKRYQVPFKMNPHFPINTLHLMRGCFAAEEMGCFKQYVELMFRAMWVDALNMGDLEQVESVMQGAGLDSGTLLALCEREEIKNKLKSHTNNAIEKGVFGAPTFYLGEEMFFGQDRLDFIEAALQD</sequence>
<gene>
    <name evidence="4" type="ORF">OLMES_4451</name>
</gene>
<feature type="domain" description="DSBA-like thioredoxin" evidence="3">
    <location>
        <begin position="5"/>
        <end position="195"/>
    </location>
</feature>
<proteinExistence type="inferred from homology"/>
<dbReference type="Pfam" id="PF01323">
    <property type="entry name" value="DSBA"/>
    <property type="match status" value="1"/>
</dbReference>
<evidence type="ECO:0000256" key="1">
    <source>
        <dbReference type="PIRNR" id="PIRNR006386"/>
    </source>
</evidence>
<keyword evidence="5" id="KW-1185">Reference proteome</keyword>
<accession>A0A1Y0ID42</accession>
<dbReference type="InterPro" id="IPR014440">
    <property type="entry name" value="HCCAis_GSTk"/>
</dbReference>
<dbReference type="PIRSF" id="PIRSF006386">
    <property type="entry name" value="HCCAis_GSTk"/>
    <property type="match status" value="1"/>
</dbReference>
<organism evidence="4 5">
    <name type="scientific">Oleiphilus messinensis</name>
    <dbReference type="NCBI Taxonomy" id="141451"/>
    <lineage>
        <taxon>Bacteria</taxon>
        <taxon>Pseudomonadati</taxon>
        <taxon>Pseudomonadota</taxon>
        <taxon>Gammaproteobacteria</taxon>
        <taxon>Oceanospirillales</taxon>
        <taxon>Oleiphilaceae</taxon>
        <taxon>Oleiphilus</taxon>
    </lineage>
</organism>
<dbReference type="GO" id="GO:0004602">
    <property type="term" value="F:glutathione peroxidase activity"/>
    <property type="evidence" value="ECO:0007669"/>
    <property type="project" value="TreeGrafter"/>
</dbReference>
<dbReference type="AlphaFoldDB" id="A0A1Y0ID42"/>
<dbReference type="InterPro" id="IPR051924">
    <property type="entry name" value="GST_Kappa/NadH"/>
</dbReference>
<dbReference type="PANTHER" id="PTHR42943">
    <property type="entry name" value="GLUTATHIONE S-TRANSFERASE KAPPA"/>
    <property type="match status" value="1"/>
</dbReference>
<feature type="active site" description="Nucleophile" evidence="2">
    <location>
        <position position="13"/>
    </location>
</feature>
<dbReference type="RefSeq" id="WP_087463224.1">
    <property type="nucleotide sequence ID" value="NZ_CP021425.1"/>
</dbReference>
<comment type="catalytic activity">
    <reaction evidence="1">
        <text>2-hydroxychromene-2-carboxylate = (3E)-4-(2-hydroxyphenyl)-2-oxobut-3-enoate</text>
        <dbReference type="Rhea" id="RHEA:27401"/>
        <dbReference type="ChEBI" id="CHEBI:59350"/>
        <dbReference type="ChEBI" id="CHEBI:59353"/>
        <dbReference type="EC" id="5.99.1.4"/>
    </reaction>
</comment>
<dbReference type="GO" id="GO:1901170">
    <property type="term" value="P:naphthalene catabolic process"/>
    <property type="evidence" value="ECO:0007669"/>
    <property type="project" value="InterPro"/>
</dbReference>
<dbReference type="GO" id="GO:0018845">
    <property type="term" value="F:2-hydroxychromene-2-carboxylate isomerase activity"/>
    <property type="evidence" value="ECO:0007669"/>
    <property type="project" value="UniProtKB-UniRule"/>
</dbReference>
<dbReference type="InterPro" id="IPR001853">
    <property type="entry name" value="DSBA-like_thioredoxin_dom"/>
</dbReference>
<dbReference type="CDD" id="cd03022">
    <property type="entry name" value="DsbA_HCCA_Iso"/>
    <property type="match status" value="1"/>
</dbReference>
<dbReference type="GO" id="GO:0004364">
    <property type="term" value="F:glutathione transferase activity"/>
    <property type="evidence" value="ECO:0007669"/>
    <property type="project" value="TreeGrafter"/>
</dbReference>
<dbReference type="InterPro" id="IPR044087">
    <property type="entry name" value="NahD-like"/>
</dbReference>
<dbReference type="OrthoDB" id="5244108at2"/>
<evidence type="ECO:0000259" key="3">
    <source>
        <dbReference type="Pfam" id="PF01323"/>
    </source>
</evidence>
<dbReference type="InterPro" id="IPR036249">
    <property type="entry name" value="Thioredoxin-like_sf"/>
</dbReference>
<dbReference type="KEGG" id="ome:OLMES_4451"/>
<name>A0A1Y0ID42_9GAMM</name>
<dbReference type="EC" id="5.99.1.4" evidence="1"/>
<protein>
    <recommendedName>
        <fullName evidence="1">2-hydroxychromene-2-carboxylate isomerase</fullName>
        <ecNumber evidence="1">5.99.1.4</ecNumber>
    </recommendedName>
</protein>
<dbReference type="GO" id="GO:0006749">
    <property type="term" value="P:glutathione metabolic process"/>
    <property type="evidence" value="ECO:0007669"/>
    <property type="project" value="TreeGrafter"/>
</dbReference>
<evidence type="ECO:0000256" key="2">
    <source>
        <dbReference type="PIRSR" id="PIRSR006386-1"/>
    </source>
</evidence>
<keyword evidence="1 4" id="KW-0413">Isomerase</keyword>
<dbReference type="Gene3D" id="3.40.30.10">
    <property type="entry name" value="Glutaredoxin"/>
    <property type="match status" value="1"/>
</dbReference>